<gene>
    <name evidence="2" type="ORF">OLEA9_A041610</name>
</gene>
<dbReference type="Gramene" id="OE9A041610T1">
    <property type="protein sequence ID" value="OE9A041610C1"/>
    <property type="gene ID" value="OE9A041610"/>
</dbReference>
<feature type="non-terminal residue" evidence="2">
    <location>
        <position position="1"/>
    </location>
</feature>
<comment type="caution">
    <text evidence="2">The sequence shown here is derived from an EMBL/GenBank/DDBJ whole genome shotgun (WGS) entry which is preliminary data.</text>
</comment>
<dbReference type="Proteomes" id="UP000594638">
    <property type="component" value="Unassembled WGS sequence"/>
</dbReference>
<feature type="region of interest" description="Disordered" evidence="1">
    <location>
        <begin position="1"/>
        <end position="29"/>
    </location>
</feature>
<dbReference type="AlphaFoldDB" id="A0A8S0S354"/>
<sequence>VTATATIAHRIRESPTTNHPHPSPLAKRQPWMPEQTKLHPLQLHFHLAKSTALSILHTFFTSIAQPPSL</sequence>
<evidence type="ECO:0000313" key="2">
    <source>
        <dbReference type="EMBL" id="CAA2986121.1"/>
    </source>
</evidence>
<organism evidence="2 3">
    <name type="scientific">Olea europaea subsp. europaea</name>
    <dbReference type="NCBI Taxonomy" id="158383"/>
    <lineage>
        <taxon>Eukaryota</taxon>
        <taxon>Viridiplantae</taxon>
        <taxon>Streptophyta</taxon>
        <taxon>Embryophyta</taxon>
        <taxon>Tracheophyta</taxon>
        <taxon>Spermatophyta</taxon>
        <taxon>Magnoliopsida</taxon>
        <taxon>eudicotyledons</taxon>
        <taxon>Gunneridae</taxon>
        <taxon>Pentapetalae</taxon>
        <taxon>asterids</taxon>
        <taxon>lamiids</taxon>
        <taxon>Lamiales</taxon>
        <taxon>Oleaceae</taxon>
        <taxon>Oleeae</taxon>
        <taxon>Olea</taxon>
    </lineage>
</organism>
<dbReference type="EMBL" id="CACTIH010003842">
    <property type="protein sequence ID" value="CAA2986121.1"/>
    <property type="molecule type" value="Genomic_DNA"/>
</dbReference>
<proteinExistence type="predicted"/>
<keyword evidence="3" id="KW-1185">Reference proteome</keyword>
<accession>A0A8S0S354</accession>
<evidence type="ECO:0000313" key="3">
    <source>
        <dbReference type="Proteomes" id="UP000594638"/>
    </source>
</evidence>
<protein>
    <submittedName>
        <fullName evidence="2">Uncharacterized protein</fullName>
    </submittedName>
</protein>
<evidence type="ECO:0000256" key="1">
    <source>
        <dbReference type="SAM" id="MobiDB-lite"/>
    </source>
</evidence>
<reference evidence="2 3" key="1">
    <citation type="submission" date="2019-12" db="EMBL/GenBank/DDBJ databases">
        <authorList>
            <person name="Alioto T."/>
            <person name="Alioto T."/>
            <person name="Gomez Garrido J."/>
        </authorList>
    </citation>
    <scope>NUCLEOTIDE SEQUENCE [LARGE SCALE GENOMIC DNA]</scope>
</reference>
<name>A0A8S0S354_OLEEU</name>